<feature type="region of interest" description="Disordered" evidence="1">
    <location>
        <begin position="25"/>
        <end position="44"/>
    </location>
</feature>
<feature type="region of interest" description="Disordered" evidence="1">
    <location>
        <begin position="78"/>
        <end position="123"/>
    </location>
</feature>
<accession>A0A9I9DUR4</accession>
<protein>
    <submittedName>
        <fullName evidence="2">Uncharacterized protein</fullName>
    </submittedName>
</protein>
<proteinExistence type="predicted"/>
<name>A0A9I9DUR4_CUCME</name>
<dbReference type="Gramene" id="MELO3C023503.2.1">
    <property type="protein sequence ID" value="MELO3C023503.2.1"/>
    <property type="gene ID" value="MELO3C023503.2"/>
</dbReference>
<organism evidence="2">
    <name type="scientific">Cucumis melo</name>
    <name type="common">Muskmelon</name>
    <dbReference type="NCBI Taxonomy" id="3656"/>
    <lineage>
        <taxon>Eukaryota</taxon>
        <taxon>Viridiplantae</taxon>
        <taxon>Streptophyta</taxon>
        <taxon>Embryophyta</taxon>
        <taxon>Tracheophyta</taxon>
        <taxon>Spermatophyta</taxon>
        <taxon>Magnoliopsida</taxon>
        <taxon>eudicotyledons</taxon>
        <taxon>Gunneridae</taxon>
        <taxon>Pentapetalae</taxon>
        <taxon>rosids</taxon>
        <taxon>fabids</taxon>
        <taxon>Cucurbitales</taxon>
        <taxon>Cucurbitaceae</taxon>
        <taxon>Benincaseae</taxon>
        <taxon>Cucumis</taxon>
    </lineage>
</organism>
<reference evidence="2" key="1">
    <citation type="submission" date="2023-03" db="UniProtKB">
        <authorList>
            <consortium name="EnsemblPlants"/>
        </authorList>
    </citation>
    <scope>IDENTIFICATION</scope>
</reference>
<dbReference type="AlphaFoldDB" id="A0A9I9DUR4"/>
<sequence length="175" mass="19659">NAPTKTKQVLNQKHTHTHTIFLPKIPSLTSSQNRRRPNGKYRPLSAHFSPSSLLLLPHPPHVLVLLLVLQLRVRRGRRFRPTQAPPHRLASSPTPPRPLALQHQKRSLAIPHPPTGKKLTPPRWRNALGRGVFVGSSSFHDLLSILLPRTVVSSLEPVMIRTTTINNPSYVSTME</sequence>
<evidence type="ECO:0000256" key="1">
    <source>
        <dbReference type="SAM" id="MobiDB-lite"/>
    </source>
</evidence>
<dbReference type="EnsemblPlants" id="MELO3C023503.2.1">
    <property type="protein sequence ID" value="MELO3C023503.2.1"/>
    <property type="gene ID" value="MELO3C023503.2"/>
</dbReference>
<evidence type="ECO:0000313" key="2">
    <source>
        <dbReference type="EnsemblPlants" id="MELO3C023503.2.1"/>
    </source>
</evidence>